<dbReference type="AlphaFoldDB" id="A0A1Q9DVF3"/>
<protein>
    <submittedName>
        <fullName evidence="1">Uncharacterized protein</fullName>
    </submittedName>
</protein>
<reference evidence="1 2" key="1">
    <citation type="submission" date="2016-02" db="EMBL/GenBank/DDBJ databases">
        <title>Genome analysis of coral dinoflagellate symbionts highlights evolutionary adaptations to a symbiotic lifestyle.</title>
        <authorList>
            <person name="Aranda M."/>
            <person name="Li Y."/>
            <person name="Liew Y.J."/>
            <person name="Baumgarten S."/>
            <person name="Simakov O."/>
            <person name="Wilson M."/>
            <person name="Piel J."/>
            <person name="Ashoor H."/>
            <person name="Bougouffa S."/>
            <person name="Bajic V.B."/>
            <person name="Ryu T."/>
            <person name="Ravasi T."/>
            <person name="Bayer T."/>
            <person name="Micklem G."/>
            <person name="Kim H."/>
            <person name="Bhak J."/>
            <person name="Lajeunesse T.C."/>
            <person name="Voolstra C.R."/>
        </authorList>
    </citation>
    <scope>NUCLEOTIDE SEQUENCE [LARGE SCALE GENOMIC DNA]</scope>
    <source>
        <strain evidence="1 2">CCMP2467</strain>
    </source>
</reference>
<evidence type="ECO:0000313" key="1">
    <source>
        <dbReference type="EMBL" id="OLP99165.1"/>
    </source>
</evidence>
<keyword evidence="2" id="KW-1185">Reference proteome</keyword>
<dbReference type="EMBL" id="LSRX01000372">
    <property type="protein sequence ID" value="OLP99165.1"/>
    <property type="molecule type" value="Genomic_DNA"/>
</dbReference>
<proteinExistence type="predicted"/>
<accession>A0A1Q9DVF3</accession>
<comment type="caution">
    <text evidence="1">The sequence shown here is derived from an EMBL/GenBank/DDBJ whole genome shotgun (WGS) entry which is preliminary data.</text>
</comment>
<dbReference type="Proteomes" id="UP000186817">
    <property type="component" value="Unassembled WGS sequence"/>
</dbReference>
<organism evidence="1 2">
    <name type="scientific">Symbiodinium microadriaticum</name>
    <name type="common">Dinoflagellate</name>
    <name type="synonym">Zooxanthella microadriatica</name>
    <dbReference type="NCBI Taxonomy" id="2951"/>
    <lineage>
        <taxon>Eukaryota</taxon>
        <taxon>Sar</taxon>
        <taxon>Alveolata</taxon>
        <taxon>Dinophyceae</taxon>
        <taxon>Suessiales</taxon>
        <taxon>Symbiodiniaceae</taxon>
        <taxon>Symbiodinium</taxon>
    </lineage>
</organism>
<name>A0A1Q9DVF3_SYMMI</name>
<evidence type="ECO:0000313" key="2">
    <source>
        <dbReference type="Proteomes" id="UP000186817"/>
    </source>
</evidence>
<sequence length="124" mass="13575">MASPSQTIFLSDLLTMNMHVVGLADKASAMLGKELAEHDLSVVETSFGRSLRTEKHFLLGCALFLHPCVLQSAYADEFLRNPAQGLAQSIFRVHVKAYRSLLNVLALPLSPMGSEGLPEALFQF</sequence>
<gene>
    <name evidence="1" type="ORF">AK812_SmicGene18307</name>
</gene>